<reference evidence="7 8" key="1">
    <citation type="submission" date="2020-10" db="EMBL/GenBank/DDBJ databases">
        <title>Bacillus sp. HD4P25, an endophyte from a halophyte.</title>
        <authorList>
            <person name="Sun J.-Q."/>
        </authorList>
    </citation>
    <scope>NUCLEOTIDE SEQUENCE [LARGE SCALE GENOMIC DNA]</scope>
    <source>
        <strain evidence="7 8">YIM 93174</strain>
    </source>
</reference>
<organism evidence="7 8">
    <name type="scientific">Litchfieldia luteola</name>
    <dbReference type="NCBI Taxonomy" id="682179"/>
    <lineage>
        <taxon>Bacteria</taxon>
        <taxon>Bacillati</taxon>
        <taxon>Bacillota</taxon>
        <taxon>Bacilli</taxon>
        <taxon>Bacillales</taxon>
        <taxon>Bacillaceae</taxon>
        <taxon>Litchfieldia</taxon>
    </lineage>
</organism>
<feature type="domain" description="RNA polymerase sigma factor 70 region 4 type 2" evidence="6">
    <location>
        <begin position="109"/>
        <end position="156"/>
    </location>
</feature>
<keyword evidence="4" id="KW-0238">DNA-binding</keyword>
<comment type="similarity">
    <text evidence="1">Belongs to the sigma-70 factor family. ECF subfamily.</text>
</comment>
<comment type="caution">
    <text evidence="7">The sequence shown here is derived from an EMBL/GenBank/DDBJ whole genome shotgun (WGS) entry which is preliminary data.</text>
</comment>
<dbReference type="Gene3D" id="1.10.1740.10">
    <property type="match status" value="1"/>
</dbReference>
<dbReference type="EMBL" id="JADCLJ010000024">
    <property type="protein sequence ID" value="MBE4909949.1"/>
    <property type="molecule type" value="Genomic_DNA"/>
</dbReference>
<dbReference type="CDD" id="cd06171">
    <property type="entry name" value="Sigma70_r4"/>
    <property type="match status" value="1"/>
</dbReference>
<dbReference type="InterPro" id="IPR013249">
    <property type="entry name" value="RNA_pol_sigma70_r4_t2"/>
</dbReference>
<evidence type="ECO:0000256" key="5">
    <source>
        <dbReference type="ARBA" id="ARBA00023163"/>
    </source>
</evidence>
<evidence type="ECO:0000313" key="8">
    <source>
        <dbReference type="Proteomes" id="UP001516662"/>
    </source>
</evidence>
<dbReference type="InterPro" id="IPR036388">
    <property type="entry name" value="WH-like_DNA-bd_sf"/>
</dbReference>
<evidence type="ECO:0000256" key="1">
    <source>
        <dbReference type="ARBA" id="ARBA00010641"/>
    </source>
</evidence>
<evidence type="ECO:0000313" key="7">
    <source>
        <dbReference type="EMBL" id="MBE4909949.1"/>
    </source>
</evidence>
<dbReference type="InterPro" id="IPR013325">
    <property type="entry name" value="RNA_pol_sigma_r2"/>
</dbReference>
<gene>
    <name evidence="7" type="ORF">IMZ08_18085</name>
</gene>
<dbReference type="Gene3D" id="1.10.10.10">
    <property type="entry name" value="Winged helix-like DNA-binding domain superfamily/Winged helix DNA-binding domain"/>
    <property type="match status" value="1"/>
</dbReference>
<proteinExistence type="inferred from homology"/>
<dbReference type="PANTHER" id="PTHR43133">
    <property type="entry name" value="RNA POLYMERASE ECF-TYPE SIGMA FACTO"/>
    <property type="match status" value="1"/>
</dbReference>
<dbReference type="InterPro" id="IPR013324">
    <property type="entry name" value="RNA_pol_sigma_r3/r4-like"/>
</dbReference>
<dbReference type="InterPro" id="IPR039425">
    <property type="entry name" value="RNA_pol_sigma-70-like"/>
</dbReference>
<sequence length="237" mass="27611">MKNMISKLREGTNQTGKEQFSLEELYTNLKKYCYFLSKNKWDGEDLAQQSVLKALEHYQSEITQPLLKKIAYHQWIDTTRKKKNVLLDEIPDKANESGFESIFTIRDYLMKGLTPKQLVIYVLKEGFEYQSKEIADLLDISETAVKSILFRARKQLEKRKDEDEKEPSDLYWEEVDEELLSTVIYEALYLNDPSTLITQIRLIPALFNVGHSPKLVSQKPFTRKAHSPTNSFYSIAA</sequence>
<evidence type="ECO:0000256" key="4">
    <source>
        <dbReference type="ARBA" id="ARBA00023125"/>
    </source>
</evidence>
<keyword evidence="3" id="KW-0731">Sigma factor</keyword>
<keyword evidence="8" id="KW-1185">Reference proteome</keyword>
<accession>A0ABR9QN63</accession>
<dbReference type="Pfam" id="PF08281">
    <property type="entry name" value="Sigma70_r4_2"/>
    <property type="match status" value="1"/>
</dbReference>
<dbReference type="SUPFAM" id="SSF88659">
    <property type="entry name" value="Sigma3 and sigma4 domains of RNA polymerase sigma factors"/>
    <property type="match status" value="1"/>
</dbReference>
<protein>
    <submittedName>
        <fullName evidence="7">RNA polymerase subunit sigma</fullName>
    </submittedName>
</protein>
<evidence type="ECO:0000256" key="2">
    <source>
        <dbReference type="ARBA" id="ARBA00023015"/>
    </source>
</evidence>
<dbReference type="SUPFAM" id="SSF88946">
    <property type="entry name" value="Sigma2 domain of RNA polymerase sigma factors"/>
    <property type="match status" value="1"/>
</dbReference>
<evidence type="ECO:0000256" key="3">
    <source>
        <dbReference type="ARBA" id="ARBA00023082"/>
    </source>
</evidence>
<evidence type="ECO:0000259" key="6">
    <source>
        <dbReference type="Pfam" id="PF08281"/>
    </source>
</evidence>
<dbReference type="PANTHER" id="PTHR43133:SF8">
    <property type="entry name" value="RNA POLYMERASE SIGMA FACTOR HI_1459-RELATED"/>
    <property type="match status" value="1"/>
</dbReference>
<keyword evidence="2" id="KW-0805">Transcription regulation</keyword>
<dbReference type="Proteomes" id="UP001516662">
    <property type="component" value="Unassembled WGS sequence"/>
</dbReference>
<keyword evidence="5" id="KW-0804">Transcription</keyword>
<name>A0ABR9QN63_9BACI</name>